<keyword evidence="5 7" id="KW-0460">Magnesium</keyword>
<name>A0A918UEG0_9SPHN</name>
<dbReference type="Gene3D" id="3.40.120.10">
    <property type="entry name" value="Alpha-D-Glucose-1,6-Bisphosphate, subunit A, domain 3"/>
    <property type="match status" value="3"/>
</dbReference>
<evidence type="ECO:0000256" key="4">
    <source>
        <dbReference type="ARBA" id="ARBA00022723"/>
    </source>
</evidence>
<dbReference type="Pfam" id="PF00408">
    <property type="entry name" value="PGM_PMM_IV"/>
    <property type="match status" value="1"/>
</dbReference>
<evidence type="ECO:0000313" key="13">
    <source>
        <dbReference type="Proteomes" id="UP000648075"/>
    </source>
</evidence>
<dbReference type="Pfam" id="PF02878">
    <property type="entry name" value="PGM_PMM_I"/>
    <property type="match status" value="1"/>
</dbReference>
<protein>
    <submittedName>
        <fullName evidence="12">Phosphomannomutase</fullName>
    </submittedName>
</protein>
<dbReference type="Pfam" id="PF02880">
    <property type="entry name" value="PGM_PMM_III"/>
    <property type="match status" value="1"/>
</dbReference>
<comment type="similarity">
    <text evidence="2 7">Belongs to the phosphohexose mutase family.</text>
</comment>
<dbReference type="Gene3D" id="3.30.310.50">
    <property type="entry name" value="Alpha-D-phosphohexomutase, C-terminal domain"/>
    <property type="match status" value="1"/>
</dbReference>
<dbReference type="RefSeq" id="WP_189619960.1">
    <property type="nucleotide sequence ID" value="NZ_BMZA01000002.1"/>
</dbReference>
<dbReference type="SUPFAM" id="SSF55957">
    <property type="entry name" value="Phosphoglucomutase, C-terminal domain"/>
    <property type="match status" value="1"/>
</dbReference>
<dbReference type="CDD" id="cd03088">
    <property type="entry name" value="ManB"/>
    <property type="match status" value="1"/>
</dbReference>
<comment type="cofactor">
    <cofactor evidence="1">
        <name>Mg(2+)</name>
        <dbReference type="ChEBI" id="CHEBI:18420"/>
    </cofactor>
</comment>
<evidence type="ECO:0000256" key="2">
    <source>
        <dbReference type="ARBA" id="ARBA00010231"/>
    </source>
</evidence>
<proteinExistence type="inferred from homology"/>
<dbReference type="GO" id="GO:0005829">
    <property type="term" value="C:cytosol"/>
    <property type="evidence" value="ECO:0007669"/>
    <property type="project" value="TreeGrafter"/>
</dbReference>
<evidence type="ECO:0000259" key="8">
    <source>
        <dbReference type="Pfam" id="PF00408"/>
    </source>
</evidence>
<evidence type="ECO:0000256" key="5">
    <source>
        <dbReference type="ARBA" id="ARBA00022842"/>
    </source>
</evidence>
<evidence type="ECO:0000256" key="6">
    <source>
        <dbReference type="ARBA" id="ARBA00023235"/>
    </source>
</evidence>
<keyword evidence="13" id="KW-1185">Reference proteome</keyword>
<reference evidence="12" key="1">
    <citation type="journal article" date="2014" name="Int. J. Syst. Evol. Microbiol.">
        <title>Complete genome sequence of Corynebacterium casei LMG S-19264T (=DSM 44701T), isolated from a smear-ripened cheese.</title>
        <authorList>
            <consortium name="US DOE Joint Genome Institute (JGI-PGF)"/>
            <person name="Walter F."/>
            <person name="Albersmeier A."/>
            <person name="Kalinowski J."/>
            <person name="Ruckert C."/>
        </authorList>
    </citation>
    <scope>NUCLEOTIDE SEQUENCE</scope>
    <source>
        <strain evidence="12">KCTC 32255</strain>
    </source>
</reference>
<dbReference type="GO" id="GO:0009252">
    <property type="term" value="P:peptidoglycan biosynthetic process"/>
    <property type="evidence" value="ECO:0007669"/>
    <property type="project" value="TreeGrafter"/>
</dbReference>
<gene>
    <name evidence="12" type="primary">manB</name>
    <name evidence="12" type="ORF">GCM10011614_09330</name>
</gene>
<accession>A0A918UEG0</accession>
<dbReference type="AlphaFoldDB" id="A0A918UEG0"/>
<dbReference type="InterPro" id="IPR005843">
    <property type="entry name" value="A-D-PHexomutase_C"/>
</dbReference>
<evidence type="ECO:0000256" key="1">
    <source>
        <dbReference type="ARBA" id="ARBA00001946"/>
    </source>
</evidence>
<dbReference type="GO" id="GO:0005975">
    <property type="term" value="P:carbohydrate metabolic process"/>
    <property type="evidence" value="ECO:0007669"/>
    <property type="project" value="InterPro"/>
</dbReference>
<dbReference type="PROSITE" id="PS00710">
    <property type="entry name" value="PGM_PMM"/>
    <property type="match status" value="1"/>
</dbReference>
<dbReference type="GO" id="GO:0000287">
    <property type="term" value="F:magnesium ion binding"/>
    <property type="evidence" value="ECO:0007669"/>
    <property type="project" value="InterPro"/>
</dbReference>
<dbReference type="InterPro" id="IPR005844">
    <property type="entry name" value="A-D-PHexomutase_a/b/a-I"/>
</dbReference>
<dbReference type="PANTHER" id="PTHR42946:SF1">
    <property type="entry name" value="PHOSPHOGLUCOMUTASE (ALPHA-D-GLUCOSE-1,6-BISPHOSPHATE-DEPENDENT)"/>
    <property type="match status" value="1"/>
</dbReference>
<reference evidence="12" key="2">
    <citation type="submission" date="2020-09" db="EMBL/GenBank/DDBJ databases">
        <authorList>
            <person name="Sun Q."/>
            <person name="Kim S."/>
        </authorList>
    </citation>
    <scope>NUCLEOTIDE SEQUENCE</scope>
    <source>
        <strain evidence="12">KCTC 32255</strain>
    </source>
</reference>
<evidence type="ECO:0000259" key="10">
    <source>
        <dbReference type="Pfam" id="PF02879"/>
    </source>
</evidence>
<evidence type="ECO:0000313" key="12">
    <source>
        <dbReference type="EMBL" id="GGY96607.1"/>
    </source>
</evidence>
<evidence type="ECO:0000256" key="7">
    <source>
        <dbReference type="RuleBase" id="RU004326"/>
    </source>
</evidence>
<dbReference type="Proteomes" id="UP000648075">
    <property type="component" value="Unassembled WGS sequence"/>
</dbReference>
<dbReference type="SUPFAM" id="SSF53738">
    <property type="entry name" value="Phosphoglucomutase, first 3 domains"/>
    <property type="match status" value="3"/>
</dbReference>
<dbReference type="InterPro" id="IPR050060">
    <property type="entry name" value="Phosphoglucosamine_mutase"/>
</dbReference>
<feature type="domain" description="Alpha-D-phosphohexomutase C-terminal" evidence="8">
    <location>
        <begin position="425"/>
        <end position="483"/>
    </location>
</feature>
<evidence type="ECO:0000259" key="9">
    <source>
        <dbReference type="Pfam" id="PF02878"/>
    </source>
</evidence>
<evidence type="ECO:0000259" key="11">
    <source>
        <dbReference type="Pfam" id="PF02880"/>
    </source>
</evidence>
<dbReference type="GO" id="GO:0004615">
    <property type="term" value="F:phosphomannomutase activity"/>
    <property type="evidence" value="ECO:0007669"/>
    <property type="project" value="TreeGrafter"/>
</dbReference>
<organism evidence="12 13">
    <name type="scientific">Novosphingobium colocasiae</name>
    <dbReference type="NCBI Taxonomy" id="1256513"/>
    <lineage>
        <taxon>Bacteria</taxon>
        <taxon>Pseudomonadati</taxon>
        <taxon>Pseudomonadota</taxon>
        <taxon>Alphaproteobacteria</taxon>
        <taxon>Sphingomonadales</taxon>
        <taxon>Sphingomonadaceae</taxon>
        <taxon>Novosphingobium</taxon>
    </lineage>
</organism>
<feature type="domain" description="Alpha-D-phosphohexomutase alpha/beta/alpha" evidence="9">
    <location>
        <begin position="20"/>
        <end position="141"/>
    </location>
</feature>
<dbReference type="InterPro" id="IPR016055">
    <property type="entry name" value="A-D-PHexomutase_a/b/a-I/II/III"/>
</dbReference>
<dbReference type="EMBL" id="BMZA01000002">
    <property type="protein sequence ID" value="GGY96607.1"/>
    <property type="molecule type" value="Genomic_DNA"/>
</dbReference>
<dbReference type="InterPro" id="IPR005845">
    <property type="entry name" value="A-D-PHexomutase_a/b/a-II"/>
</dbReference>
<comment type="caution">
    <text evidence="12">The sequence shown here is derived from an EMBL/GenBank/DDBJ whole genome shotgun (WGS) entry which is preliminary data.</text>
</comment>
<dbReference type="InterPro" id="IPR016066">
    <property type="entry name" value="A-D-PHexomutase_CS"/>
</dbReference>
<dbReference type="GO" id="GO:0008966">
    <property type="term" value="F:phosphoglucosamine mutase activity"/>
    <property type="evidence" value="ECO:0007669"/>
    <property type="project" value="TreeGrafter"/>
</dbReference>
<keyword evidence="4 7" id="KW-0479">Metal-binding</keyword>
<feature type="domain" description="Alpha-D-phosphohexomutase alpha/beta/alpha" evidence="11">
    <location>
        <begin position="277"/>
        <end position="395"/>
    </location>
</feature>
<keyword evidence="6" id="KW-0413">Isomerase</keyword>
<sequence>MDMTIKPHSVSDVMASSGVAFGTSGARGLVSAMTDQVCFIYTCAFLQHMTQIGQFEPGRAVAIAGDLRPSTPRIIAACAAAVRHMGGVVDYCGFVPSPALAGYGFARQIPSLMVTGSHIPDDRNGIKFNRVDGEVLKPDEQAMRAQEVALPDLFDTAGMLRDAQPEPALIDVEAAYLERYAAFFGAGALAGMKLGVYEHSAVGRDILVRIVEALGAEVVRLGRSDRFIPVDTEAVRPQDEALALTWAREFALDAILSTDGDSDRPLLADETGAWMRGDVLGILCARALNIAAVATPVSSNTALERCGLFPEIRRTRIGSPFVIEAMNALIASAPTACGYEANGGFILGTPIVHGGAELGALPTRDAVLPMLAVLADARRRGVPVSRLTDDLPARFTFSERIQDFPTSQSQALLAELRKGTPQEVLERLSAAFGDLAGRATMVDETDGLRVTFDSGKIIHLRPSGNAPELRCYTECDNADAAIALNKAVLVRVKENSLVTAG</sequence>
<feature type="domain" description="Alpha-D-phosphohexomutase alpha/beta/alpha" evidence="10">
    <location>
        <begin position="175"/>
        <end position="272"/>
    </location>
</feature>
<dbReference type="GO" id="GO:0006048">
    <property type="term" value="P:UDP-N-acetylglucosamine biosynthetic process"/>
    <property type="evidence" value="ECO:0007669"/>
    <property type="project" value="TreeGrafter"/>
</dbReference>
<dbReference type="PANTHER" id="PTHR42946">
    <property type="entry name" value="PHOSPHOHEXOSE MUTASE"/>
    <property type="match status" value="1"/>
</dbReference>
<evidence type="ECO:0000256" key="3">
    <source>
        <dbReference type="ARBA" id="ARBA00022553"/>
    </source>
</evidence>
<dbReference type="Pfam" id="PF02879">
    <property type="entry name" value="PGM_PMM_II"/>
    <property type="match status" value="1"/>
</dbReference>
<dbReference type="InterPro" id="IPR005846">
    <property type="entry name" value="A-D-PHexomutase_a/b/a-III"/>
</dbReference>
<keyword evidence="3" id="KW-0597">Phosphoprotein</keyword>
<dbReference type="InterPro" id="IPR036900">
    <property type="entry name" value="A-D-PHexomutase_C_sf"/>
</dbReference>